<feature type="compositionally biased region" description="Basic and acidic residues" evidence="1">
    <location>
        <begin position="264"/>
        <end position="281"/>
    </location>
</feature>
<evidence type="ECO:0000313" key="2">
    <source>
        <dbReference type="EMBL" id="KYQ93567.1"/>
    </source>
</evidence>
<sequence length="390" mass="44358">MPTVYFKFKKFEVDMEEVGGNKITNKASLDKFFLGWIVTSKLIENKKNTRVKNQTIVTFGSASYTENDPFETFSERSNKNEDKEEEHYPHSINHSIEIPELEAPEDQKLEIEIQLVLYKYFTTNQLNFLFNLFDAPTTFSGVSKNIKSEYLAKTQKFLENLKTVNQIGEKIPVPGVQTSLEVLKLIPESFKLISSGREFFSRPTLLWDIFTIKFEVKKDNPTDKNIYFKYVMSTQQASIRKPTAENTQTPPTNTTSSLQPSTTLEHENSKDEQEQIDDNRGFTKLVINNQSSSTSPNDGTTTTTTTSATSKTTTKPNISTSTGNDEGSSSTSKINTQNNVTDAKIINDSKPKVLNFEWNQNNIQYRSRYLPMGKRVASTNMHFSLCVNEI</sequence>
<dbReference type="EMBL" id="LODT01000025">
    <property type="protein sequence ID" value="KYQ93567.1"/>
    <property type="molecule type" value="Genomic_DNA"/>
</dbReference>
<feature type="compositionally biased region" description="Basic and acidic residues" evidence="1">
    <location>
        <begin position="73"/>
        <end position="89"/>
    </location>
</feature>
<feature type="compositionally biased region" description="Low complexity" evidence="1">
    <location>
        <begin position="246"/>
        <end position="263"/>
    </location>
</feature>
<feature type="region of interest" description="Disordered" evidence="1">
    <location>
        <begin position="239"/>
        <end position="336"/>
    </location>
</feature>
<protein>
    <submittedName>
        <fullName evidence="2">Engulfment and cell motility ELM family protein</fullName>
    </submittedName>
</protein>
<dbReference type="InParanoid" id="A0A151ZI24"/>
<dbReference type="Proteomes" id="UP000076078">
    <property type="component" value="Unassembled WGS sequence"/>
</dbReference>
<evidence type="ECO:0000313" key="3">
    <source>
        <dbReference type="Proteomes" id="UP000076078"/>
    </source>
</evidence>
<name>A0A151ZI24_TIELA</name>
<comment type="caution">
    <text evidence="2">The sequence shown here is derived from an EMBL/GenBank/DDBJ whole genome shotgun (WGS) entry which is preliminary data.</text>
</comment>
<feature type="compositionally biased region" description="Low complexity" evidence="1">
    <location>
        <begin position="291"/>
        <end position="314"/>
    </location>
</feature>
<gene>
    <name evidence="2" type="ORF">DLAC_04938</name>
</gene>
<organism evidence="2 3">
    <name type="scientific">Tieghemostelium lacteum</name>
    <name type="common">Slime mold</name>
    <name type="synonym">Dictyostelium lacteum</name>
    <dbReference type="NCBI Taxonomy" id="361077"/>
    <lineage>
        <taxon>Eukaryota</taxon>
        <taxon>Amoebozoa</taxon>
        <taxon>Evosea</taxon>
        <taxon>Eumycetozoa</taxon>
        <taxon>Dictyostelia</taxon>
        <taxon>Dictyosteliales</taxon>
        <taxon>Raperosteliaceae</taxon>
        <taxon>Tieghemostelium</taxon>
    </lineage>
</organism>
<reference evidence="2 3" key="1">
    <citation type="submission" date="2015-12" db="EMBL/GenBank/DDBJ databases">
        <title>Dictyostelia acquired genes for synthesis and detection of signals that induce cell-type specialization by lateral gene transfer from prokaryotes.</title>
        <authorList>
            <person name="Gloeckner G."/>
            <person name="Schaap P."/>
        </authorList>
    </citation>
    <scope>NUCLEOTIDE SEQUENCE [LARGE SCALE GENOMIC DNA]</scope>
    <source>
        <strain evidence="2 3">TK</strain>
    </source>
</reference>
<evidence type="ECO:0000256" key="1">
    <source>
        <dbReference type="SAM" id="MobiDB-lite"/>
    </source>
</evidence>
<accession>A0A151ZI24</accession>
<keyword evidence="3" id="KW-1185">Reference proteome</keyword>
<feature type="compositionally biased region" description="Polar residues" evidence="1">
    <location>
        <begin position="315"/>
        <end position="336"/>
    </location>
</feature>
<feature type="region of interest" description="Disordered" evidence="1">
    <location>
        <begin position="70"/>
        <end position="89"/>
    </location>
</feature>
<proteinExistence type="predicted"/>
<dbReference type="AlphaFoldDB" id="A0A151ZI24"/>